<dbReference type="Proteomes" id="UP001215533">
    <property type="component" value="Chromosome"/>
</dbReference>
<protein>
    <submittedName>
        <fullName evidence="4">DUF1934 domain-containing protein</fullName>
    </submittedName>
</protein>
<reference evidence="4" key="4">
    <citation type="submission" date="2023-02" db="EMBL/GenBank/DDBJ databases">
        <title>Complete genome sequence of Lactobacillus curvatus CACC879 isolated from Pig feces.</title>
        <authorList>
            <person name="Park S."/>
            <person name="Park M.A."/>
            <person name="Kim D.-H."/>
            <person name="Kim Y."/>
        </authorList>
    </citation>
    <scope>NUCLEOTIDE SEQUENCE</scope>
    <source>
        <strain evidence="4">CACC879</strain>
    </source>
</reference>
<evidence type="ECO:0000313" key="2">
    <source>
        <dbReference type="EMBL" id="AXN35220.1"/>
    </source>
</evidence>
<dbReference type="InterPro" id="IPR012674">
    <property type="entry name" value="Calycin"/>
</dbReference>
<evidence type="ECO:0000313" key="3">
    <source>
        <dbReference type="EMBL" id="BCX30953.1"/>
    </source>
</evidence>
<gene>
    <name evidence="1" type="ORF">CG419_02010</name>
    <name evidence="2" type="ORF">DT351_02080</name>
    <name evidence="3" type="ORF">LTWDN19_15200</name>
    <name evidence="4" type="ORF">PSR33_04460</name>
</gene>
<evidence type="ECO:0000313" key="5">
    <source>
        <dbReference type="Proteomes" id="UP000199749"/>
    </source>
</evidence>
<reference evidence="2 6" key="2">
    <citation type="submission" date="2018-07" db="EMBL/GenBank/DDBJ databases">
        <title>Lactobacillus curvatus genome sequence.</title>
        <authorList>
            <person name="Prechtl R."/>
        </authorList>
    </citation>
    <scope>NUCLEOTIDE SEQUENCE [LARGE SCALE GENOMIC DNA]</scope>
    <source>
        <strain evidence="2 6">TMW 1.1928</strain>
    </source>
</reference>
<dbReference type="AlphaFoldDB" id="A0A1B2A5C8"/>
<dbReference type="GeneID" id="49611056"/>
<dbReference type="SUPFAM" id="SSF50814">
    <property type="entry name" value="Lipocalins"/>
    <property type="match status" value="1"/>
</dbReference>
<dbReference type="OrthoDB" id="2151645at2"/>
<dbReference type="Gene3D" id="2.40.128.20">
    <property type="match status" value="1"/>
</dbReference>
<proteinExistence type="predicted"/>
<dbReference type="EMBL" id="CP117683">
    <property type="protein sequence ID" value="WDC91462.1"/>
    <property type="molecule type" value="Genomic_DNA"/>
</dbReference>
<dbReference type="RefSeq" id="WP_004270642.1">
    <property type="nucleotide sequence ID" value="NZ_AP024685.1"/>
</dbReference>
<name>A0A1B2A5C8_LATCU</name>
<evidence type="ECO:0000313" key="8">
    <source>
        <dbReference type="Proteomes" id="UP001215533"/>
    </source>
</evidence>
<dbReference type="InterPro" id="IPR015231">
    <property type="entry name" value="DUF1934"/>
</dbReference>
<reference evidence="3 7" key="3">
    <citation type="submission" date="2021-05" db="EMBL/GenBank/DDBJ databases">
        <title>Complete Genome Sequence of Latilactobacillus sp. Strain WDN19, a High D-Aspartate-producing Lactic Acid Bacterium Isolated from a Japanese Pickle.</title>
        <authorList>
            <person name="Kajitani K."/>
            <person name="Takahashi S."/>
        </authorList>
    </citation>
    <scope>NUCLEOTIDE SEQUENCE [LARGE SCALE GENOMIC DNA]</scope>
    <source>
        <strain evidence="3 7">WDN19</strain>
    </source>
</reference>
<dbReference type="Proteomes" id="UP000825100">
    <property type="component" value="Chromosome"/>
</dbReference>
<dbReference type="EMBL" id="CP022474">
    <property type="protein sequence ID" value="ASN59470.1"/>
    <property type="molecule type" value="Genomic_DNA"/>
</dbReference>
<reference evidence="1 5" key="1">
    <citation type="submission" date="2017-07" db="EMBL/GenBank/DDBJ databases">
        <title>Lactobacillus curvatus MRS6 whole genome.</title>
        <authorList>
            <person name="Jans C."/>
            <person name="Lagler S."/>
            <person name="Lacroix C."/>
            <person name="Meile L."/>
            <person name="Stevens M.J.A."/>
        </authorList>
    </citation>
    <scope>NUCLEOTIDE SEQUENCE [LARGE SCALE GENOMIC DNA]</scope>
    <source>
        <strain evidence="1 5">MRS6</strain>
    </source>
</reference>
<dbReference type="Pfam" id="PF09148">
    <property type="entry name" value="DUF1934"/>
    <property type="match status" value="1"/>
</dbReference>
<dbReference type="EMBL" id="CP031003">
    <property type="protein sequence ID" value="AXN35220.1"/>
    <property type="molecule type" value="Genomic_DNA"/>
</dbReference>
<evidence type="ECO:0000313" key="4">
    <source>
        <dbReference type="EMBL" id="WDC91462.1"/>
    </source>
</evidence>
<evidence type="ECO:0000313" key="7">
    <source>
        <dbReference type="Proteomes" id="UP000825100"/>
    </source>
</evidence>
<sequence>MASQSGIPVKVHLETQIQQDGQLEKHVFDEDGQVVKMGESLYLRYLEHGGEQATAVRFKLAADGQIQLTRGTEEDETQLRLYFKQGEDLGSIYQTKYGNMPVLTTTTHLLSMVKEQPLSGEITVHYQLAINNQAVGDYKLRLIFTA</sequence>
<keyword evidence="7" id="KW-1185">Reference proteome</keyword>
<evidence type="ECO:0000313" key="1">
    <source>
        <dbReference type="EMBL" id="ASN59470.1"/>
    </source>
</evidence>
<dbReference type="Proteomes" id="UP000199749">
    <property type="component" value="Chromosome"/>
</dbReference>
<dbReference type="EMBL" id="AP024685">
    <property type="protein sequence ID" value="BCX30953.1"/>
    <property type="molecule type" value="Genomic_DNA"/>
</dbReference>
<dbReference type="KEGG" id="lcv:FBA2_08245"/>
<evidence type="ECO:0000313" key="6">
    <source>
        <dbReference type="Proteomes" id="UP000257607"/>
    </source>
</evidence>
<accession>A0A1B2A5C8</accession>
<dbReference type="Proteomes" id="UP000257607">
    <property type="component" value="Chromosome"/>
</dbReference>
<organism evidence="4 8">
    <name type="scientific">Latilactobacillus curvatus</name>
    <name type="common">Lactobacillus curvatus</name>
    <dbReference type="NCBI Taxonomy" id="28038"/>
    <lineage>
        <taxon>Bacteria</taxon>
        <taxon>Bacillati</taxon>
        <taxon>Bacillota</taxon>
        <taxon>Bacilli</taxon>
        <taxon>Lactobacillales</taxon>
        <taxon>Lactobacillaceae</taxon>
        <taxon>Latilactobacillus</taxon>
    </lineage>
</organism>